<dbReference type="InterPro" id="IPR003660">
    <property type="entry name" value="HAMP_dom"/>
</dbReference>
<sequence length="831" mass="89203">MALLTWSDELSVGVSALDQDHRALVDLINEFSQAIDEKRGPQAVGPVLARLRQHVGEHFAREEALLHSSGYPEADDHAQQHNHTLSRLRELEALAAEDDAKAALAVLDFLKAWFINHVVGNDLKLRDFFREKGVADLGVGDRPSLWARLASRTDFLPLKTRILLVAWAPLVVIAALVLVNLSEAVEKVGQQKEIITLTQFSTVSSALIHELQKERGSSALFLGSKGTQFGPELAAQRQLTDSRLVVFRQESVPMLASLGGPQAERLKKAVADMEKLAEIRQGTDGQTLPVPQVLGYYTGSITDQLAVVEAIGLLANDAELSAHITAYTAILTAKERAGLERATGSAGFAAGKFTPQLHRRLGELGAEQKAFLHVFRNTAGGPAIAALDKAQADESEKRVAEWRTIAIESPFTGSLNDIKAPDWFKLTTRRIDQMKSVEDAAATVLMDHAGAVLARLTSSAWTQGILLLALVSVCGLTSMLIVAGLVPPLLAARKATARLAEGDRTVEVPGQQLRDELGELARAIQFFKEKLIAAELMSATTNVDNQARIEAMLRKERAVSEFDERMARFVEEVGESAQSLMLSAGTMTEVASETTARSDDVSHAANDTSQRVQSTAAATEELAASIREIARQVQTQATATRDAVDQAKTTNSQVDGLRVSAERIGEVVQLIQTIASQTNLLALNATIEAARAGDAGKGFAVVANEVKSLANQTAKATEEIIDQVSAIQAATRSSVDAIRAITDRIAGINEISAAVAAAVEEQEAATAEISRNVQETSMSTDQVSANIGEVLHATQRAEQAARVVSGAAETLGGHTELLRSEVRKFLAEVRS</sequence>
<evidence type="ECO:0000256" key="6">
    <source>
        <dbReference type="ARBA" id="ARBA00023224"/>
    </source>
</evidence>
<evidence type="ECO:0000256" key="9">
    <source>
        <dbReference type="SAM" id="Phobius"/>
    </source>
</evidence>
<dbReference type="InterPro" id="IPR004090">
    <property type="entry name" value="Chemotax_Me-accpt_rcpt"/>
</dbReference>
<keyword evidence="4" id="KW-0479">Metal-binding</keyword>
<dbReference type="Pfam" id="PF01814">
    <property type="entry name" value="Hemerythrin"/>
    <property type="match status" value="1"/>
</dbReference>
<dbReference type="GO" id="GO:0007165">
    <property type="term" value="P:signal transduction"/>
    <property type="evidence" value="ECO:0007669"/>
    <property type="project" value="UniProtKB-KW"/>
</dbReference>
<evidence type="ECO:0000256" key="7">
    <source>
        <dbReference type="ARBA" id="ARBA00029447"/>
    </source>
</evidence>
<dbReference type="EMBL" id="CU459003">
    <property type="protein sequence ID" value="CAM74403.1"/>
    <property type="molecule type" value="Genomic_DNA"/>
</dbReference>
<dbReference type="InterPro" id="IPR000727">
    <property type="entry name" value="T_SNARE_dom"/>
</dbReference>
<dbReference type="CDD" id="cd12107">
    <property type="entry name" value="Hemerythrin"/>
    <property type="match status" value="1"/>
</dbReference>
<dbReference type="GO" id="GO:0004888">
    <property type="term" value="F:transmembrane signaling receptor activity"/>
    <property type="evidence" value="ECO:0007669"/>
    <property type="project" value="InterPro"/>
</dbReference>
<dbReference type="InterPro" id="IPR012827">
    <property type="entry name" value="Hemerythrin_metal-bd"/>
</dbReference>
<evidence type="ECO:0000256" key="1">
    <source>
        <dbReference type="ARBA" id="ARBA00004429"/>
    </source>
</evidence>
<evidence type="ECO:0000259" key="12">
    <source>
        <dbReference type="PROSITE" id="PS50885"/>
    </source>
</evidence>
<gene>
    <name evidence="14" type="ORF">MGR_2868</name>
</gene>
<dbReference type="SUPFAM" id="SSF47188">
    <property type="entry name" value="Hemerythrin-like"/>
    <property type="match status" value="1"/>
</dbReference>
<evidence type="ECO:0000256" key="4">
    <source>
        <dbReference type="ARBA" id="ARBA00022723"/>
    </source>
</evidence>
<dbReference type="PROSITE" id="PS50885">
    <property type="entry name" value="HAMP"/>
    <property type="match status" value="1"/>
</dbReference>
<dbReference type="CDD" id="cd06225">
    <property type="entry name" value="HAMP"/>
    <property type="match status" value="1"/>
</dbReference>
<dbReference type="GO" id="GO:0006935">
    <property type="term" value="P:chemotaxis"/>
    <property type="evidence" value="ECO:0007669"/>
    <property type="project" value="InterPro"/>
</dbReference>
<dbReference type="PANTHER" id="PTHR32089:SF112">
    <property type="entry name" value="LYSOZYME-LIKE PROTEIN-RELATED"/>
    <property type="match status" value="1"/>
</dbReference>
<feature type="transmembrane region" description="Helical" evidence="9">
    <location>
        <begin position="465"/>
        <end position="490"/>
    </location>
</feature>
<dbReference type="InterPro" id="IPR004089">
    <property type="entry name" value="MCPsignal_dom"/>
</dbReference>
<keyword evidence="9" id="KW-0472">Membrane</keyword>
<dbReference type="InterPro" id="IPR012312">
    <property type="entry name" value="Hemerythrin-like"/>
</dbReference>
<dbReference type="RefSeq" id="WP_106002820.1">
    <property type="nucleotide sequence ID" value="NZ_CP027527.1"/>
</dbReference>
<dbReference type="AlphaFoldDB" id="A4TUU6"/>
<organism evidence="14">
    <name type="scientific">Magnetospirillum gryphiswaldense</name>
    <dbReference type="NCBI Taxonomy" id="55518"/>
    <lineage>
        <taxon>Bacteria</taxon>
        <taxon>Pseudomonadati</taxon>
        <taxon>Pseudomonadota</taxon>
        <taxon>Alphaproteobacteria</taxon>
        <taxon>Rhodospirillales</taxon>
        <taxon>Rhodospirillaceae</taxon>
        <taxon>Magnetospirillum</taxon>
    </lineage>
</organism>
<feature type="domain" description="T-SNARE coiled-coil homology" evidence="11">
    <location>
        <begin position="728"/>
        <end position="790"/>
    </location>
</feature>
<dbReference type="PROSITE" id="PS50192">
    <property type="entry name" value="T_SNARE"/>
    <property type="match status" value="1"/>
</dbReference>
<keyword evidence="3" id="KW-1003">Cell membrane</keyword>
<dbReference type="GO" id="GO:0005886">
    <property type="term" value="C:plasma membrane"/>
    <property type="evidence" value="ECO:0007669"/>
    <property type="project" value="UniProtKB-SubCell"/>
</dbReference>
<keyword evidence="5" id="KW-0408">Iron</keyword>
<keyword evidence="3" id="KW-0997">Cell inner membrane</keyword>
<evidence type="ECO:0000256" key="5">
    <source>
        <dbReference type="ARBA" id="ARBA00023004"/>
    </source>
</evidence>
<dbReference type="InterPro" id="IPR013587">
    <property type="entry name" value="Nitrate/nitrite_sensing"/>
</dbReference>
<evidence type="ECO:0000259" key="11">
    <source>
        <dbReference type="PROSITE" id="PS50192"/>
    </source>
</evidence>
<keyword evidence="6 8" id="KW-0807">Transducer</keyword>
<evidence type="ECO:0000313" key="14">
    <source>
        <dbReference type="EMBL" id="CAM74403.1"/>
    </source>
</evidence>
<dbReference type="PANTHER" id="PTHR32089">
    <property type="entry name" value="METHYL-ACCEPTING CHEMOTAXIS PROTEIN MCPB"/>
    <property type="match status" value="1"/>
</dbReference>
<dbReference type="Pfam" id="PF00672">
    <property type="entry name" value="HAMP"/>
    <property type="match status" value="1"/>
</dbReference>
<evidence type="ECO:0000259" key="13">
    <source>
        <dbReference type="PROSITE" id="PS50906"/>
    </source>
</evidence>
<dbReference type="Pfam" id="PF00015">
    <property type="entry name" value="MCPsignal"/>
    <property type="match status" value="1"/>
</dbReference>
<evidence type="ECO:0000256" key="8">
    <source>
        <dbReference type="PROSITE-ProRule" id="PRU00284"/>
    </source>
</evidence>
<proteinExistence type="inferred from homology"/>
<comment type="similarity">
    <text evidence="7">Belongs to the methyl-accepting chemotaxis (MCP) protein family.</text>
</comment>
<name>A4TUU6_9PROT</name>
<dbReference type="Gene3D" id="6.10.340.10">
    <property type="match status" value="1"/>
</dbReference>
<dbReference type="InterPro" id="IPR016131">
    <property type="entry name" value="Haemerythrin_Fe_BS"/>
</dbReference>
<dbReference type="InterPro" id="IPR010910">
    <property type="entry name" value="Nitrate/nitrite_sensing_bac"/>
</dbReference>
<dbReference type="GO" id="GO:0046872">
    <property type="term" value="F:metal ion binding"/>
    <property type="evidence" value="ECO:0007669"/>
    <property type="project" value="UniProtKB-KW"/>
</dbReference>
<keyword evidence="9" id="KW-0812">Transmembrane</keyword>
<dbReference type="SMART" id="SM00283">
    <property type="entry name" value="MA"/>
    <property type="match status" value="1"/>
</dbReference>
<dbReference type="Pfam" id="PF08376">
    <property type="entry name" value="NIT"/>
    <property type="match status" value="1"/>
</dbReference>
<feature type="domain" description="NIT" evidence="13">
    <location>
        <begin position="202"/>
        <end position="452"/>
    </location>
</feature>
<dbReference type="PROSITE" id="PS50906">
    <property type="entry name" value="NIT"/>
    <property type="match status" value="1"/>
</dbReference>
<comment type="similarity">
    <text evidence="2">Belongs to the hemerythrin family.</text>
</comment>
<dbReference type="InterPro" id="IPR035938">
    <property type="entry name" value="Hemerythrin-like_sf"/>
</dbReference>
<dbReference type="PRINTS" id="PR00260">
    <property type="entry name" value="CHEMTRNSDUCR"/>
</dbReference>
<feature type="transmembrane region" description="Helical" evidence="9">
    <location>
        <begin position="162"/>
        <end position="181"/>
    </location>
</feature>
<dbReference type="PROSITE" id="PS50111">
    <property type="entry name" value="CHEMOTAXIS_TRANSDUC_2"/>
    <property type="match status" value="1"/>
</dbReference>
<keyword evidence="9" id="KW-1133">Transmembrane helix</keyword>
<dbReference type="NCBIfam" id="NF033749">
    <property type="entry name" value="bact_hemeryth"/>
    <property type="match status" value="1"/>
</dbReference>
<evidence type="ECO:0000256" key="3">
    <source>
        <dbReference type="ARBA" id="ARBA00022519"/>
    </source>
</evidence>
<dbReference type="Gene3D" id="1.10.287.950">
    <property type="entry name" value="Methyl-accepting chemotaxis protein"/>
    <property type="match status" value="1"/>
</dbReference>
<accession>A4TUU6</accession>
<evidence type="ECO:0000256" key="2">
    <source>
        <dbReference type="ARBA" id="ARBA00010587"/>
    </source>
</evidence>
<dbReference type="SUPFAM" id="SSF58104">
    <property type="entry name" value="Methyl-accepting chemotaxis protein (MCP) signaling domain"/>
    <property type="match status" value="1"/>
</dbReference>
<feature type="domain" description="Methyl-accepting transducer" evidence="10">
    <location>
        <begin position="583"/>
        <end position="798"/>
    </location>
</feature>
<reference evidence="14" key="1">
    <citation type="journal article" date="2007" name="J. Bacteriol.">
        <title>Comparative genome analysis of four magnetotactic bacteria reveals a complex set of group-specific genes implicated in magnetosome biomineralization and function.</title>
        <authorList>
            <person name="Richter M."/>
            <person name="Kube M."/>
            <person name="Bazylinski D.A."/>
            <person name="Lombardot T."/>
            <person name="Gloeckner F.O."/>
            <person name="Reinhardt R."/>
            <person name="Schueler D."/>
        </authorList>
    </citation>
    <scope>NUCLEOTIDE SEQUENCE</scope>
    <source>
        <strain evidence="14">MSR-1</strain>
    </source>
</reference>
<protein>
    <submittedName>
        <fullName evidence="14">Methyl-accepting chemotaxis protein</fullName>
    </submittedName>
</protein>
<dbReference type="PROSITE" id="PS00550">
    <property type="entry name" value="HEMERYTHRINS"/>
    <property type="match status" value="1"/>
</dbReference>
<feature type="domain" description="HAMP" evidence="12">
    <location>
        <begin position="483"/>
        <end position="536"/>
    </location>
</feature>
<comment type="subcellular location">
    <subcellularLocation>
        <location evidence="1">Cell inner membrane</location>
        <topology evidence="1">Multi-pass membrane protein</topology>
    </subcellularLocation>
</comment>
<dbReference type="NCBIfam" id="TIGR02481">
    <property type="entry name" value="hemeryth_dom"/>
    <property type="match status" value="1"/>
</dbReference>
<evidence type="ECO:0000259" key="10">
    <source>
        <dbReference type="PROSITE" id="PS50111"/>
    </source>
</evidence>
<dbReference type="SMART" id="SM00304">
    <property type="entry name" value="HAMP"/>
    <property type="match status" value="2"/>
</dbReference>
<dbReference type="Gene3D" id="1.20.120.50">
    <property type="entry name" value="Hemerythrin-like"/>
    <property type="match status" value="1"/>
</dbReference>